<gene>
    <name evidence="1" type="ORF">DSCW_64670</name>
</gene>
<accession>A0A5K7ZDZ6</accession>
<evidence type="ECO:0000313" key="2">
    <source>
        <dbReference type="Proteomes" id="UP000427769"/>
    </source>
</evidence>
<reference evidence="1 2" key="1">
    <citation type="submission" date="2019-11" db="EMBL/GenBank/DDBJ databases">
        <title>Comparative genomics of hydrocarbon-degrading Desulfosarcina strains.</title>
        <authorList>
            <person name="Watanabe M."/>
            <person name="Kojima H."/>
            <person name="Fukui M."/>
        </authorList>
    </citation>
    <scope>NUCLEOTIDE SEQUENCE [LARGE SCALE GENOMIC DNA]</scope>
    <source>
        <strain evidence="1 2">PP31</strain>
    </source>
</reference>
<keyword evidence="2" id="KW-1185">Reference proteome</keyword>
<dbReference type="KEGG" id="dwd:DSCW_64670"/>
<sequence length="67" mass="7489">MQYPIPSQFRTAVSSLTIFKQIPPVLWRSVYLFLVCLSIAGGLESLAEYSSVAVKLFIRGIKIDTQP</sequence>
<dbReference type="EMBL" id="AP021875">
    <property type="protein sequence ID" value="BBO79050.1"/>
    <property type="molecule type" value="Genomic_DNA"/>
</dbReference>
<dbReference type="Proteomes" id="UP000427769">
    <property type="component" value="Chromosome"/>
</dbReference>
<protein>
    <submittedName>
        <fullName evidence="1">Uncharacterized protein</fullName>
    </submittedName>
</protein>
<name>A0A5K7ZDZ6_9BACT</name>
<organism evidence="1 2">
    <name type="scientific">Desulfosarcina widdelii</name>
    <dbReference type="NCBI Taxonomy" id="947919"/>
    <lineage>
        <taxon>Bacteria</taxon>
        <taxon>Pseudomonadati</taxon>
        <taxon>Thermodesulfobacteriota</taxon>
        <taxon>Desulfobacteria</taxon>
        <taxon>Desulfobacterales</taxon>
        <taxon>Desulfosarcinaceae</taxon>
        <taxon>Desulfosarcina</taxon>
    </lineage>
</organism>
<dbReference type="AlphaFoldDB" id="A0A5K7ZDZ6"/>
<proteinExistence type="predicted"/>
<evidence type="ECO:0000313" key="1">
    <source>
        <dbReference type="EMBL" id="BBO79050.1"/>
    </source>
</evidence>